<organism evidence="1 2">
    <name type="scientific">Clunio marinus</name>
    <dbReference type="NCBI Taxonomy" id="568069"/>
    <lineage>
        <taxon>Eukaryota</taxon>
        <taxon>Metazoa</taxon>
        <taxon>Ecdysozoa</taxon>
        <taxon>Arthropoda</taxon>
        <taxon>Hexapoda</taxon>
        <taxon>Insecta</taxon>
        <taxon>Pterygota</taxon>
        <taxon>Neoptera</taxon>
        <taxon>Endopterygota</taxon>
        <taxon>Diptera</taxon>
        <taxon>Nematocera</taxon>
        <taxon>Chironomoidea</taxon>
        <taxon>Chironomidae</taxon>
        <taxon>Clunio</taxon>
    </lineage>
</organism>
<dbReference type="OrthoDB" id="10355548at2759"/>
<evidence type="ECO:0000313" key="1">
    <source>
        <dbReference type="EMBL" id="CRK97161.1"/>
    </source>
</evidence>
<dbReference type="EMBL" id="CVRI01000047">
    <property type="protein sequence ID" value="CRK97161.1"/>
    <property type="molecule type" value="Genomic_DNA"/>
</dbReference>
<accession>A0A1J1IFC9</accession>
<dbReference type="AlphaFoldDB" id="A0A1J1IFC9"/>
<reference evidence="1 2" key="1">
    <citation type="submission" date="2015-04" db="EMBL/GenBank/DDBJ databases">
        <authorList>
            <person name="Syromyatnikov M.Y."/>
            <person name="Popov V.N."/>
        </authorList>
    </citation>
    <scope>NUCLEOTIDE SEQUENCE [LARGE SCALE GENOMIC DNA]</scope>
</reference>
<name>A0A1J1IFC9_9DIPT</name>
<protein>
    <submittedName>
        <fullName evidence="1">CLUMA_CG010558, isoform A</fullName>
    </submittedName>
</protein>
<evidence type="ECO:0000313" key="2">
    <source>
        <dbReference type="Proteomes" id="UP000183832"/>
    </source>
</evidence>
<dbReference type="Proteomes" id="UP000183832">
    <property type="component" value="Unassembled WGS sequence"/>
</dbReference>
<gene>
    <name evidence="1" type="ORF">CLUMA_CG010558</name>
</gene>
<proteinExistence type="predicted"/>
<sequence>MSSASFQCIEDPFHVLPTKPNKCCPRPSKCDPCGGSCMPICGTLNPNLTCRPGGRAWGRACGPVCLENNQWKQPTLKLKNCKPIKIRGRKSCSLPYGFGLYARKLYPYGIPCKGTFCLPMPSCDQCFYPSLPTKPAKVYSTYTFNVRGPPYTCPRPCISC</sequence>
<keyword evidence="2" id="KW-1185">Reference proteome</keyword>